<dbReference type="PRINTS" id="PR00463">
    <property type="entry name" value="EP450I"/>
</dbReference>
<dbReference type="PANTHER" id="PTHR46300:SF2">
    <property type="entry name" value="CYTOCHROME P450 MONOOXYGENASE ALNH-RELATED"/>
    <property type="match status" value="1"/>
</dbReference>
<evidence type="ECO:0008006" key="17">
    <source>
        <dbReference type="Google" id="ProtNLM"/>
    </source>
</evidence>
<dbReference type="CDD" id="cd11065">
    <property type="entry name" value="CYP64-like"/>
    <property type="match status" value="1"/>
</dbReference>
<comment type="subcellular location">
    <subcellularLocation>
        <location evidence="2">Membrane</location>
        <topology evidence="2">Single-pass membrane protein</topology>
    </subcellularLocation>
</comment>
<protein>
    <recommendedName>
        <fullName evidence="17">Cytochrome P450</fullName>
    </recommendedName>
</protein>
<keyword evidence="5 14" id="KW-0349">Heme</keyword>
<keyword evidence="16" id="KW-1185">Reference proteome</keyword>
<dbReference type="InterPro" id="IPR001128">
    <property type="entry name" value="Cyt_P450"/>
</dbReference>
<keyword evidence="10 14" id="KW-0408">Iron</keyword>
<evidence type="ECO:0000256" key="10">
    <source>
        <dbReference type="ARBA" id="ARBA00023004"/>
    </source>
</evidence>
<dbReference type="PANTHER" id="PTHR46300">
    <property type="entry name" value="P450, PUTATIVE (EUROFUNG)-RELATED-RELATED"/>
    <property type="match status" value="1"/>
</dbReference>
<evidence type="ECO:0000256" key="8">
    <source>
        <dbReference type="ARBA" id="ARBA00022989"/>
    </source>
</evidence>
<evidence type="ECO:0000256" key="9">
    <source>
        <dbReference type="ARBA" id="ARBA00023002"/>
    </source>
</evidence>
<dbReference type="InterPro" id="IPR036396">
    <property type="entry name" value="Cyt_P450_sf"/>
</dbReference>
<proteinExistence type="inferred from homology"/>
<comment type="similarity">
    <text evidence="4">Belongs to the cytochrome P450 family.</text>
</comment>
<evidence type="ECO:0000313" key="16">
    <source>
        <dbReference type="Proteomes" id="UP000053424"/>
    </source>
</evidence>
<dbReference type="OrthoDB" id="2789670at2759"/>
<evidence type="ECO:0000256" key="11">
    <source>
        <dbReference type="ARBA" id="ARBA00023033"/>
    </source>
</evidence>
<evidence type="ECO:0000256" key="1">
    <source>
        <dbReference type="ARBA" id="ARBA00001971"/>
    </source>
</evidence>
<evidence type="ECO:0000256" key="7">
    <source>
        <dbReference type="ARBA" id="ARBA00022723"/>
    </source>
</evidence>
<dbReference type="PRINTS" id="PR00385">
    <property type="entry name" value="P450"/>
</dbReference>
<keyword evidence="9" id="KW-0560">Oxidoreductase</keyword>
<organism evidence="15 16">
    <name type="scientific">Hebeloma cylindrosporum</name>
    <dbReference type="NCBI Taxonomy" id="76867"/>
    <lineage>
        <taxon>Eukaryota</taxon>
        <taxon>Fungi</taxon>
        <taxon>Dikarya</taxon>
        <taxon>Basidiomycota</taxon>
        <taxon>Agaricomycotina</taxon>
        <taxon>Agaricomycetes</taxon>
        <taxon>Agaricomycetidae</taxon>
        <taxon>Agaricales</taxon>
        <taxon>Agaricineae</taxon>
        <taxon>Hymenogastraceae</taxon>
        <taxon>Hebeloma</taxon>
    </lineage>
</organism>
<dbReference type="InterPro" id="IPR050364">
    <property type="entry name" value="Cytochrome_P450_fung"/>
</dbReference>
<dbReference type="Pfam" id="PF00067">
    <property type="entry name" value="p450"/>
    <property type="match status" value="1"/>
</dbReference>
<dbReference type="Gene3D" id="1.10.630.10">
    <property type="entry name" value="Cytochrome P450"/>
    <property type="match status" value="1"/>
</dbReference>
<dbReference type="HOGENOM" id="CLU_001570_2_3_1"/>
<reference evidence="16" key="2">
    <citation type="submission" date="2015-01" db="EMBL/GenBank/DDBJ databases">
        <title>Evolutionary Origins and Diversification of the Mycorrhizal Mutualists.</title>
        <authorList>
            <consortium name="DOE Joint Genome Institute"/>
            <consortium name="Mycorrhizal Genomics Consortium"/>
            <person name="Kohler A."/>
            <person name="Kuo A."/>
            <person name="Nagy L.G."/>
            <person name="Floudas D."/>
            <person name="Copeland A."/>
            <person name="Barry K.W."/>
            <person name="Cichocki N."/>
            <person name="Veneault-Fourrey C."/>
            <person name="LaButti K."/>
            <person name="Lindquist E.A."/>
            <person name="Lipzen A."/>
            <person name="Lundell T."/>
            <person name="Morin E."/>
            <person name="Murat C."/>
            <person name="Riley R."/>
            <person name="Ohm R."/>
            <person name="Sun H."/>
            <person name="Tunlid A."/>
            <person name="Henrissat B."/>
            <person name="Grigoriev I.V."/>
            <person name="Hibbett D.S."/>
            <person name="Martin F."/>
        </authorList>
    </citation>
    <scope>NUCLEOTIDE SEQUENCE [LARGE SCALE GENOMIC DNA]</scope>
    <source>
        <strain evidence="16">h7</strain>
    </source>
</reference>
<gene>
    <name evidence="15" type="ORF">M413DRAFT_32229</name>
</gene>
<dbReference type="STRING" id="686832.A0A0C3BGB2"/>
<evidence type="ECO:0000313" key="15">
    <source>
        <dbReference type="EMBL" id="KIM35765.1"/>
    </source>
</evidence>
<keyword evidence="13" id="KW-0325">Glycoprotein</keyword>
<evidence type="ECO:0000256" key="3">
    <source>
        <dbReference type="ARBA" id="ARBA00005179"/>
    </source>
</evidence>
<evidence type="ECO:0000256" key="12">
    <source>
        <dbReference type="ARBA" id="ARBA00023136"/>
    </source>
</evidence>
<name>A0A0C3BGB2_HEBCY</name>
<keyword evidence="7 14" id="KW-0479">Metal-binding</keyword>
<keyword evidence="12" id="KW-0472">Membrane</keyword>
<dbReference type="InterPro" id="IPR002401">
    <property type="entry name" value="Cyt_P450_E_grp-I"/>
</dbReference>
<dbReference type="GO" id="GO:0005506">
    <property type="term" value="F:iron ion binding"/>
    <property type="evidence" value="ECO:0007669"/>
    <property type="project" value="InterPro"/>
</dbReference>
<comment type="cofactor">
    <cofactor evidence="1 14">
        <name>heme</name>
        <dbReference type="ChEBI" id="CHEBI:30413"/>
    </cofactor>
</comment>
<reference evidence="15 16" key="1">
    <citation type="submission" date="2014-04" db="EMBL/GenBank/DDBJ databases">
        <authorList>
            <consortium name="DOE Joint Genome Institute"/>
            <person name="Kuo A."/>
            <person name="Gay G."/>
            <person name="Dore J."/>
            <person name="Kohler A."/>
            <person name="Nagy L.G."/>
            <person name="Floudas D."/>
            <person name="Copeland A."/>
            <person name="Barry K.W."/>
            <person name="Cichocki N."/>
            <person name="Veneault-Fourrey C."/>
            <person name="LaButti K."/>
            <person name="Lindquist E.A."/>
            <person name="Lipzen A."/>
            <person name="Lundell T."/>
            <person name="Morin E."/>
            <person name="Murat C."/>
            <person name="Sun H."/>
            <person name="Tunlid A."/>
            <person name="Henrissat B."/>
            <person name="Grigoriev I.V."/>
            <person name="Hibbett D.S."/>
            <person name="Martin F."/>
            <person name="Nordberg H.P."/>
            <person name="Cantor M.N."/>
            <person name="Hua S.X."/>
        </authorList>
    </citation>
    <scope>NUCLEOTIDE SEQUENCE [LARGE SCALE GENOMIC DNA]</scope>
    <source>
        <strain evidence="16">h7</strain>
    </source>
</reference>
<keyword evidence="6" id="KW-0812">Transmembrane</keyword>
<evidence type="ECO:0000256" key="14">
    <source>
        <dbReference type="PIRSR" id="PIRSR602401-1"/>
    </source>
</evidence>
<feature type="binding site" description="axial binding residue" evidence="14">
    <location>
        <position position="451"/>
    </location>
    <ligand>
        <name>heme</name>
        <dbReference type="ChEBI" id="CHEBI:30413"/>
    </ligand>
    <ligandPart>
        <name>Fe</name>
        <dbReference type="ChEBI" id="CHEBI:18248"/>
    </ligandPart>
</feature>
<evidence type="ECO:0000256" key="5">
    <source>
        <dbReference type="ARBA" id="ARBA00022617"/>
    </source>
</evidence>
<dbReference type="EMBL" id="KN831814">
    <property type="protein sequence ID" value="KIM35765.1"/>
    <property type="molecule type" value="Genomic_DNA"/>
</dbReference>
<dbReference type="GO" id="GO:0004497">
    <property type="term" value="F:monooxygenase activity"/>
    <property type="evidence" value="ECO:0007669"/>
    <property type="project" value="UniProtKB-KW"/>
</dbReference>
<evidence type="ECO:0000256" key="2">
    <source>
        <dbReference type="ARBA" id="ARBA00004167"/>
    </source>
</evidence>
<dbReference type="AlphaFoldDB" id="A0A0C3BGB2"/>
<accession>A0A0C3BGB2</accession>
<keyword evidence="11" id="KW-0503">Monooxygenase</keyword>
<dbReference type="SUPFAM" id="SSF48264">
    <property type="entry name" value="Cytochrome P450"/>
    <property type="match status" value="1"/>
</dbReference>
<comment type="pathway">
    <text evidence="3">Secondary metabolite biosynthesis.</text>
</comment>
<dbReference type="GO" id="GO:0020037">
    <property type="term" value="F:heme binding"/>
    <property type="evidence" value="ECO:0007669"/>
    <property type="project" value="InterPro"/>
</dbReference>
<sequence>MELLIPTFPNTWSLPSLSINKVLLFLFTAYLFTKVLFSKSAKGPLPPGPRGLPILGNIFQIPRLQWLKYTEWQKEFGPIFSLNFAGKPVVVLNNHEVAGELLDRRSNIYSSRPRFVMAGEILAGGLSIGFTEYGELWKKFRRAGHDGLNIRTSENYQAGQEIEAAMLVVALVTDPDHWDDHLKRTAASAVLAAVYGWAPVQSKDDPIVTRINEIMERLMLAALPGAYMVDIFPIMKRLPTWIAPWKKWGLEWQKKDTDMFQGFYDGVAKTLDEGDAKPSFSSSLIERKEKHGLSNVEAAWLAGNMFGAGAETSAGTLAVFLLAMTLYPDVMRKAQREIDAAVGRGRLPTFADSPNLPYVWAIVREVLRWRPVGPLGLPRCTTEDDWYKGYFIPKGTVIIANMWAMNRDPTVYPDYEEFRPERFLDGEGNSVLPQNTHGQGHVSYGFGRRICLGMHVANNALFIDIASVLWAVNIEPELGPDGKPALPSRTDCIDEGLVVRPVPFKCRISPRSTDTANVLQIAKEKLS</sequence>
<evidence type="ECO:0000256" key="4">
    <source>
        <dbReference type="ARBA" id="ARBA00010617"/>
    </source>
</evidence>
<dbReference type="Proteomes" id="UP000053424">
    <property type="component" value="Unassembled WGS sequence"/>
</dbReference>
<evidence type="ECO:0000256" key="6">
    <source>
        <dbReference type="ARBA" id="ARBA00022692"/>
    </source>
</evidence>
<keyword evidence="8" id="KW-1133">Transmembrane helix</keyword>
<dbReference type="GO" id="GO:0016705">
    <property type="term" value="F:oxidoreductase activity, acting on paired donors, with incorporation or reduction of molecular oxygen"/>
    <property type="evidence" value="ECO:0007669"/>
    <property type="project" value="InterPro"/>
</dbReference>
<dbReference type="GO" id="GO:0016020">
    <property type="term" value="C:membrane"/>
    <property type="evidence" value="ECO:0007669"/>
    <property type="project" value="UniProtKB-SubCell"/>
</dbReference>
<evidence type="ECO:0000256" key="13">
    <source>
        <dbReference type="ARBA" id="ARBA00023180"/>
    </source>
</evidence>